<dbReference type="AlphaFoldDB" id="A0A8X6P4G1"/>
<evidence type="ECO:0000313" key="2">
    <source>
        <dbReference type="EMBL" id="GFT47733.1"/>
    </source>
</evidence>
<sequence>MSVQFYISIIEEEKKKFNVNEKTLPKAMLEVNTAYNPTSLKKGSTYLDYNKPQNRCAYLYKYASVHTRLVHKYFKEMLNIEPVKITLDYRKELKICCLGGGSGTDIVGICKALAEFSSFRQKVTQVTVLDICGGWRNSFTRVMSRLKHGKVTHVPGKFLDSKNFKANLIAVNLLETLPTNVVKIISNADIVCMVKFVSAIMGKDEAVTALKVIGDTIKLGASILFIDNFSDKVCQPLQNISQQCGLSNVLGPLTGIYKQAGTKTKKDVYGCLPMCSVRVSVIGWIKTASLGPSPPISENFPASSSVDDNDDSWNTESDSDDFCDEWSTVILRKISKSKNKPKPSICSTTCDKFAQTCLSKSEKKKRKQTFEIKDVQALMDATTDLINILEKFKLRRDEDCCCRHQCQSHCC</sequence>
<reference evidence="2" key="1">
    <citation type="submission" date="2020-08" db="EMBL/GenBank/DDBJ databases">
        <title>Multicomponent nature underlies the extraordinary mechanical properties of spider dragline silk.</title>
        <authorList>
            <person name="Kono N."/>
            <person name="Nakamura H."/>
            <person name="Mori M."/>
            <person name="Yoshida Y."/>
            <person name="Ohtoshi R."/>
            <person name="Malay A.D."/>
            <person name="Moran D.A.P."/>
            <person name="Tomita M."/>
            <person name="Numata K."/>
            <person name="Arakawa K."/>
        </authorList>
    </citation>
    <scope>NUCLEOTIDE SEQUENCE</scope>
</reference>
<feature type="compositionally biased region" description="Acidic residues" evidence="1">
    <location>
        <begin position="307"/>
        <end position="318"/>
    </location>
</feature>
<name>A0A8X6P4G1_NEPPI</name>
<keyword evidence="3" id="KW-1185">Reference proteome</keyword>
<evidence type="ECO:0000313" key="3">
    <source>
        <dbReference type="Proteomes" id="UP000887013"/>
    </source>
</evidence>
<dbReference type="Proteomes" id="UP000887013">
    <property type="component" value="Unassembled WGS sequence"/>
</dbReference>
<accession>A0A8X6P4G1</accession>
<protein>
    <submittedName>
        <fullName evidence="2">Uncharacterized protein</fullName>
    </submittedName>
</protein>
<dbReference type="EMBL" id="BMAW01111392">
    <property type="protein sequence ID" value="GFT47733.1"/>
    <property type="molecule type" value="Genomic_DNA"/>
</dbReference>
<proteinExistence type="predicted"/>
<feature type="region of interest" description="Disordered" evidence="1">
    <location>
        <begin position="296"/>
        <end position="318"/>
    </location>
</feature>
<comment type="caution">
    <text evidence="2">The sequence shown here is derived from an EMBL/GenBank/DDBJ whole genome shotgun (WGS) entry which is preliminary data.</text>
</comment>
<evidence type="ECO:0000256" key="1">
    <source>
        <dbReference type="SAM" id="MobiDB-lite"/>
    </source>
</evidence>
<dbReference type="OrthoDB" id="6428524at2759"/>
<organism evidence="2 3">
    <name type="scientific">Nephila pilipes</name>
    <name type="common">Giant wood spider</name>
    <name type="synonym">Nephila maculata</name>
    <dbReference type="NCBI Taxonomy" id="299642"/>
    <lineage>
        <taxon>Eukaryota</taxon>
        <taxon>Metazoa</taxon>
        <taxon>Ecdysozoa</taxon>
        <taxon>Arthropoda</taxon>
        <taxon>Chelicerata</taxon>
        <taxon>Arachnida</taxon>
        <taxon>Araneae</taxon>
        <taxon>Araneomorphae</taxon>
        <taxon>Entelegynae</taxon>
        <taxon>Araneoidea</taxon>
        <taxon>Nephilidae</taxon>
        <taxon>Nephila</taxon>
    </lineage>
</organism>
<gene>
    <name evidence="2" type="primary">NCL1_24064</name>
    <name evidence="2" type="ORF">NPIL_626951</name>
</gene>